<evidence type="ECO:0000256" key="1">
    <source>
        <dbReference type="SAM" id="Phobius"/>
    </source>
</evidence>
<dbReference type="PROSITE" id="PS51257">
    <property type="entry name" value="PROKAR_LIPOPROTEIN"/>
    <property type="match status" value="1"/>
</dbReference>
<proteinExistence type="predicted"/>
<keyword evidence="1" id="KW-0812">Transmembrane</keyword>
<keyword evidence="1" id="KW-1133">Transmembrane helix</keyword>
<organism evidence="2 3">
    <name type="scientific">Marixanthomonas ophiurae</name>
    <dbReference type="NCBI Taxonomy" id="387659"/>
    <lineage>
        <taxon>Bacteria</taxon>
        <taxon>Pseudomonadati</taxon>
        <taxon>Bacteroidota</taxon>
        <taxon>Flavobacteriia</taxon>
        <taxon>Flavobacteriales</taxon>
        <taxon>Flavobacteriaceae</taxon>
        <taxon>Marixanthomonas</taxon>
    </lineage>
</organism>
<dbReference type="RefSeq" id="WP_117160453.1">
    <property type="nucleotide sequence ID" value="NZ_QVID01000002.1"/>
</dbReference>
<feature type="transmembrane region" description="Helical" evidence="1">
    <location>
        <begin position="46"/>
        <end position="67"/>
    </location>
</feature>
<keyword evidence="3" id="KW-1185">Reference proteome</keyword>
<evidence type="ECO:0000313" key="3">
    <source>
        <dbReference type="Proteomes" id="UP000261082"/>
    </source>
</evidence>
<reference evidence="2 3" key="1">
    <citation type="journal article" date="2007" name="Int. J. Syst. Evol. Microbiol.">
        <title>Marixanthomonas ophiurae gen. nov., sp. nov., a marine bacterium of the family Flavobacteriaceae isolated from a deep-sea brittle star.</title>
        <authorList>
            <person name="Romanenko L.A."/>
            <person name="Uchino M."/>
            <person name="Frolova G.M."/>
            <person name="Mikhailov V.V."/>
        </authorList>
    </citation>
    <scope>NUCLEOTIDE SEQUENCE [LARGE SCALE GENOMIC DNA]</scope>
    <source>
        <strain evidence="2 3">KMM 3046</strain>
    </source>
</reference>
<dbReference type="EMBL" id="QVID01000002">
    <property type="protein sequence ID" value="RFN58391.1"/>
    <property type="molecule type" value="Genomic_DNA"/>
</dbReference>
<sequence>MKTISEKSLLAEFKENYYACVPLTIILQSCIGSIAAMLILAQGTSMLSFIELLLCVSLCMGYNAALLAQASYKLSFRLLGISLVVNTLLIFINLL</sequence>
<comment type="caution">
    <text evidence="2">The sequence shown here is derived from an EMBL/GenBank/DDBJ whole genome shotgun (WGS) entry which is preliminary data.</text>
</comment>
<dbReference type="AlphaFoldDB" id="A0A3E1Q8D6"/>
<feature type="transmembrane region" description="Helical" evidence="1">
    <location>
        <begin position="20"/>
        <end position="40"/>
    </location>
</feature>
<dbReference type="Proteomes" id="UP000261082">
    <property type="component" value="Unassembled WGS sequence"/>
</dbReference>
<accession>A0A3E1Q8D6</accession>
<protein>
    <submittedName>
        <fullName evidence="2">Uncharacterized protein</fullName>
    </submittedName>
</protein>
<evidence type="ECO:0000313" key="2">
    <source>
        <dbReference type="EMBL" id="RFN58391.1"/>
    </source>
</evidence>
<feature type="transmembrane region" description="Helical" evidence="1">
    <location>
        <begin position="74"/>
        <end position="94"/>
    </location>
</feature>
<name>A0A3E1Q8D6_9FLAO</name>
<dbReference type="OrthoDB" id="1467832at2"/>
<keyword evidence="1" id="KW-0472">Membrane</keyword>
<gene>
    <name evidence="2" type="ORF">DZ858_14315</name>
</gene>